<dbReference type="GO" id="GO:0015631">
    <property type="term" value="F:tubulin binding"/>
    <property type="evidence" value="ECO:0007669"/>
    <property type="project" value="TreeGrafter"/>
</dbReference>
<evidence type="ECO:0000313" key="2">
    <source>
        <dbReference type="EMBL" id="CAH4028609.1"/>
    </source>
</evidence>
<protein>
    <submittedName>
        <fullName evidence="2">Uncharacterized protein</fullName>
    </submittedName>
</protein>
<dbReference type="GO" id="GO:0005737">
    <property type="term" value="C:cytoplasm"/>
    <property type="evidence" value="ECO:0007669"/>
    <property type="project" value="TreeGrafter"/>
</dbReference>
<keyword evidence="3" id="KW-1185">Reference proteome</keyword>
<proteinExistence type="predicted"/>
<feature type="coiled-coil region" evidence="1">
    <location>
        <begin position="56"/>
        <end position="83"/>
    </location>
</feature>
<name>A0A9P0TG49_PIEBR</name>
<accession>A0A9P0TG49</accession>
<evidence type="ECO:0000256" key="1">
    <source>
        <dbReference type="SAM" id="Coils"/>
    </source>
</evidence>
<dbReference type="InterPro" id="IPR033304">
    <property type="entry name" value="DLEC1"/>
</dbReference>
<gene>
    <name evidence="2" type="ORF">PIBRA_LOCUS5427</name>
</gene>
<reference evidence="2" key="1">
    <citation type="submission" date="2022-05" db="EMBL/GenBank/DDBJ databases">
        <authorList>
            <person name="Okamura Y."/>
        </authorList>
    </citation>
    <scope>NUCLEOTIDE SEQUENCE</scope>
</reference>
<dbReference type="EMBL" id="CALOZG010000005">
    <property type="protein sequence ID" value="CAH4028609.1"/>
    <property type="molecule type" value="Genomic_DNA"/>
</dbReference>
<evidence type="ECO:0000313" key="3">
    <source>
        <dbReference type="Proteomes" id="UP001152562"/>
    </source>
</evidence>
<dbReference type="PANTHER" id="PTHR46348">
    <property type="entry name" value="DELETED IN LUNG AND ESOPHAGEAL CANCER PROTEIN 1"/>
    <property type="match status" value="1"/>
</dbReference>
<dbReference type="GO" id="GO:0005929">
    <property type="term" value="C:cilium"/>
    <property type="evidence" value="ECO:0007669"/>
    <property type="project" value="TreeGrafter"/>
</dbReference>
<sequence>MGDTLPLLPNRGEIICADVRPVLREVFRDVEYLPPLVSCLTEKDDESDLIGQCEWVDEFSLECKELNEKEKKLKNKYAERLSREPLPNIYKMYPETGSGGQESWTILRKDLKPTIEQDAACDARLWIKNILNRSSGDLTNKPYEPNIQSKTVLLPVENSTIQSYSIGEAVPPPPPLPPKLILQPPLPEYMICVPPRIEFVNFTLGNVHTESVRLINISKFELRLSVSPPKRRELDIELCSRLVVTSGSAAEFKIHYRPVDVLSVTDDLLVRVSSGKSLKIPIACYMQPPILEILVPNLTSIHMESMKTVKITRDVLDLGSRLLGDVHRASLLFFCAEKHANFFLLPEDAWLSFCVDIAANSGKGKTVGGAASDSFWLSPVRWSGGGTTRALAVCYVTVPGLHTTALRIICSTAIVRSLNVVADALWFRPDHITLEAHDKDYDIRSEDDEACEYYVRLGTAFPSRSLSATVEVLNHSPVTYPYYWSVRPWGVCSCWTSSQTSLIGEDDLCDEAKFNRSEMKTKDVASEDAKAVRVESAQGRLFPRSVTQLMIRVPDVGQILGIHRAVLMLILKEIPKESFPVDFDPMIVKTDIVNEEGIPGVCSSWTRELCDVVCCQLEVWWEVVPVRFVLEPSVLKLRHSRRIKSTDICIKATQLYGVSGVKANWNVSGAKTINLQPGEPIATHFNLQMQPLPNHFPDTDVIQLNAESKEWKCSAFIQRNYDTRHPSLQPAFKWLGLVSPGAKVQTELKVHNDTHQHICWWTTCVRWWGERRVANVCAGREPCPQCYERSCSCALLSPTRGALAHDQSVVLKYSVIAPDTDGVVATLVQVHRTSGDVCMVHTVAGTEARATLLAYRVLAPRVVMRVMPCLGDKHGHCKVCSLDADRRKDCAVLRPSFALTVGFRSCYRIKCSNLTPLPTTVKWQKPIDGEDNLRVIFIPNDFDLQPHSFINIQVVLDPRKVSPRRIYSVHANVGHAYQPVYLLIDTAISGLEVVIDIPLGGAENTDSFVSMKIMEEETSRDKKNLTPKEFFEEEDRKRAERNGLIETHDINAALFYSTENTCHCRYKMMYIPPIKESPPQDIDEEYHCVDINKWASDVEDPGIVIECAASQRILAPCGQVDITVSVYADCWGLYHDQVLIKIDHLDPLVLDVWIEVVGAPLHFPLQGLNQEDDAPAVLWLSSSDPKRALHVSNTSRSSVNIHTYLVNEHEYPQDELPFRLYFRFYDVLPRTCPCVPSTDSGSYMEDSEKGSSSVYVEMDTEIELFLARDYGTQDNTFYTVEPKEFTIDENSSAAPLVTLSNDPSPPPSCGILMRILPIGNRRGPNWYRPEPPPLIVRLMAIPRSPKLLVIPTKLQIQICAVDLPANDILRIRKHIRVLNTGSGRLQTYAVTEKPWSLRIPQKQCFAKCIGSGLGSHTLDLDLFPGSSTEVAVEVAIVTKDMWPKPGEEYDSYKHDTSELKFFDEQNIFLMSTPLHLNVEFPKLQVEPSKIDFGYVMDGDYRKTYFTLMQTSSTITMEVAIESCGDKEYRIWPPRLTLAPRTRERVYVQFISRWQLWPAESTVHIRALTTAGVWCMTVVTLHAQSTLDRATHLPAHDYTDDSRLSTH</sequence>
<keyword evidence="1" id="KW-0175">Coiled coil</keyword>
<organism evidence="2 3">
    <name type="scientific">Pieris brassicae</name>
    <name type="common">White butterfly</name>
    <name type="synonym">Large white butterfly</name>
    <dbReference type="NCBI Taxonomy" id="7116"/>
    <lineage>
        <taxon>Eukaryota</taxon>
        <taxon>Metazoa</taxon>
        <taxon>Ecdysozoa</taxon>
        <taxon>Arthropoda</taxon>
        <taxon>Hexapoda</taxon>
        <taxon>Insecta</taxon>
        <taxon>Pterygota</taxon>
        <taxon>Neoptera</taxon>
        <taxon>Endopterygota</taxon>
        <taxon>Lepidoptera</taxon>
        <taxon>Glossata</taxon>
        <taxon>Ditrysia</taxon>
        <taxon>Papilionoidea</taxon>
        <taxon>Pieridae</taxon>
        <taxon>Pierinae</taxon>
        <taxon>Pieris</taxon>
    </lineage>
</organism>
<dbReference type="GO" id="GO:0008285">
    <property type="term" value="P:negative regulation of cell population proliferation"/>
    <property type="evidence" value="ECO:0007669"/>
    <property type="project" value="InterPro"/>
</dbReference>
<dbReference type="Proteomes" id="UP001152562">
    <property type="component" value="Unassembled WGS sequence"/>
</dbReference>
<dbReference type="PANTHER" id="PTHR46348:SF1">
    <property type="entry name" value="DELETED IN LUNG AND ESOPHAGEAL CANCER PROTEIN 1"/>
    <property type="match status" value="1"/>
</dbReference>
<comment type="caution">
    <text evidence="2">The sequence shown here is derived from an EMBL/GenBank/DDBJ whole genome shotgun (WGS) entry which is preliminary data.</text>
</comment>